<feature type="compositionally biased region" description="Acidic residues" evidence="1">
    <location>
        <begin position="1078"/>
        <end position="1087"/>
    </location>
</feature>
<proteinExistence type="predicted"/>
<feature type="domain" description="KANSL3 helical" evidence="2">
    <location>
        <begin position="1098"/>
        <end position="1279"/>
    </location>
</feature>
<sequence>MEAHGILPTVFKPSFTPKLAAWTPTIPCGLTFLEEYASPVLNIQDFFTAMPRRSSTNAITTNNKRLSTGRSVKPKRAFSPEPLQAKKPEKERIAPIVPRKHTEEQSARIYVDSMRRSELLHQLSQTLETDFEWPLLDDNKLMVKEETIGSLTEISIDQGVLEKAKTLEASHFHQLDDEIIEVDQTKPSTSRNLFQSLQYLFDESPMKPTNVADPNHETSFNETTIKSPAMVSKAVSAVNGSLVPGNSTEGCIRDAIIGEPSTSQFADTDKPLPDAVVHQAGEKEEEESVICDGSVAPEVESNDDADSVTFLASTSAILKSCEPCSTRKRLPPDSSPERNSVESELSQKLRELRDAVEAESSKILDRATTEEPIDRQRPSPQISSVVDELPKIISIGRTRGRKRKVPIKIPMGIQPTEETIKEDDMDFEISQNVQESPTSVARPEIASATRTPAAPVFDTPPATVSASGRPQRSRSKPLNTDYYYPTLMSTASLLPTYTKESVSKASTSTQKTISLVTTPNAVILPQLASSFENAAIQPESAPAVPGADKSPLLTFAATLSPKRRNTEGGMESNNTTKDQEQEPRPREYPTSPKRVSVDSASIASRKSTDVQNDAAEEPGNSAIVKVAEPLPYGILERAGHHEEEESVVCDGSVAPDVESNDDADSVTFLASTSAISKSSEPCSTMNQLPTETSPERNSVESELSQKLREFRDPIGIESSEIPDETHEPVDRQRPLHQISSIADEIPEIVTSPESPKRKKMRKVSIEIPSDVQQSEKHTSVDEMEQNVQESSTSVAMPEIASAVTTSAAPVLGPPPMSASGRPQRIRSTPLNTDYYYPTLMSTASLLPTYTKESVSKASTSAQKTISLVTSPNAVISAQVTSPSTNVPKQPDSAPAVPVADKSPLLSLAASLSPKRRSTESGVDTIKPTKHEQHPRPKKAARGSVGSRPAPVAHHRQSAPNPFSEPLTINTNIANARRSSVSRQLLSIHTPSTPATASPRSGHQRYPVYGVTDVPHNKPDAPLDFFSRMQERRRLNTLAIGLHGSSKKGEDFGKKYTDEYYYREILMRPTPNGSQTPGSEEESVDVTSFEDEQFPNDEVLTSSPAESCAQDVLRTLKSAFSTTSDLDWESANGEDVDDNPGQDISNTVMEKAAQVPRDVFEHLQQMLKYIFVQRLTDLSTQNVVAGSSMLYSSSLTNANRLRESLKLFSKQRLASVVVAHIWLLRNLNVPLLAAYLNLLRFLKVAGSSLSQHLVDSCTKDPDLERATEFIKEFLAPKMYDPPTSSLSRMMSCERIQNVSLVLVYPQITTEFYHHTIRSDWLFRHLLPRIAQCVEKVDLKLKTSKFVSVESCTLQCLQLIQRRVREIVKRRPHDHIFLAGWGTSCLLNHKVVTEVPGVSGMLNFAFPVLSAAGPRGEVDDDICLTYCPSLFVVGEYAADVELEAMQNMRRNMIVDNGLIVVGGANHNLLVSHHKLNIERVSQKCVERTIVEHAMEFMKQVMNDLGPARECREMLRPVTLPNIYEVDVAAMRCKPNPAAPGTSRPKKSQANPQTGLKQSVMKEFVSIPSSSQKSGPSSLHISTHASIQTPLASPLSLKSYGGLSTPSATSPYPSGSTTPGSAPLASARNSLNNILLTKRVSNPVQIPTPSMLNQQLPPPLPTDPSMIGNQDESRFDDHAEQMRREEELAAAALMEF</sequence>
<protein>
    <submittedName>
        <fullName evidence="3">Protein sumv-2</fullName>
    </submittedName>
</protein>
<feature type="region of interest" description="Disordered" evidence="1">
    <location>
        <begin position="1532"/>
        <end position="1553"/>
    </location>
</feature>
<keyword evidence="4" id="KW-1185">Reference proteome</keyword>
<feature type="region of interest" description="Disordered" evidence="1">
    <location>
        <begin position="558"/>
        <end position="622"/>
    </location>
</feature>
<dbReference type="PANTHER" id="PTHR13136:SF16">
    <property type="entry name" value="KAT8 REGULATORY NSL COMPLEX SUBUNIT 3"/>
    <property type="match status" value="1"/>
</dbReference>
<evidence type="ECO:0000256" key="1">
    <source>
        <dbReference type="SAM" id="MobiDB-lite"/>
    </source>
</evidence>
<feature type="region of interest" description="Disordered" evidence="1">
    <location>
        <begin position="674"/>
        <end position="829"/>
    </location>
</feature>
<dbReference type="EMBL" id="JAKKPZ010000053">
    <property type="protein sequence ID" value="KAI1705778.1"/>
    <property type="molecule type" value="Genomic_DNA"/>
</dbReference>
<evidence type="ECO:0000313" key="3">
    <source>
        <dbReference type="EMBL" id="KAI1705778.1"/>
    </source>
</evidence>
<reference evidence="3" key="1">
    <citation type="submission" date="2022-01" db="EMBL/GenBank/DDBJ databases">
        <title>Genome Sequence Resource for Two Populations of Ditylenchus destructor, the Migratory Endoparasitic Phytonematode.</title>
        <authorList>
            <person name="Zhang H."/>
            <person name="Lin R."/>
            <person name="Xie B."/>
        </authorList>
    </citation>
    <scope>NUCLEOTIDE SEQUENCE</scope>
    <source>
        <strain evidence="3">BazhouSP</strain>
    </source>
</reference>
<feature type="compositionally biased region" description="Basic and acidic residues" evidence="1">
    <location>
        <begin position="577"/>
        <end position="587"/>
    </location>
</feature>
<gene>
    <name evidence="3" type="ORF">DdX_13390</name>
</gene>
<feature type="compositionally biased region" description="Polar residues" evidence="1">
    <location>
        <begin position="785"/>
        <end position="794"/>
    </location>
</feature>
<feature type="compositionally biased region" description="Basic and acidic residues" evidence="1">
    <location>
        <begin position="693"/>
        <end position="714"/>
    </location>
</feature>
<feature type="compositionally biased region" description="Low complexity" evidence="1">
    <location>
        <begin position="901"/>
        <end position="912"/>
    </location>
</feature>
<feature type="compositionally biased region" description="Polar residues" evidence="1">
    <location>
        <begin position="674"/>
        <end position="692"/>
    </location>
</feature>
<dbReference type="InterPro" id="IPR056519">
    <property type="entry name" value="KANSL3_1st"/>
</dbReference>
<accession>A0AAD4MUL6</accession>
<organism evidence="3 4">
    <name type="scientific">Ditylenchus destructor</name>
    <dbReference type="NCBI Taxonomy" id="166010"/>
    <lineage>
        <taxon>Eukaryota</taxon>
        <taxon>Metazoa</taxon>
        <taxon>Ecdysozoa</taxon>
        <taxon>Nematoda</taxon>
        <taxon>Chromadorea</taxon>
        <taxon>Rhabditida</taxon>
        <taxon>Tylenchina</taxon>
        <taxon>Tylenchomorpha</taxon>
        <taxon>Sphaerularioidea</taxon>
        <taxon>Anguinidae</taxon>
        <taxon>Anguininae</taxon>
        <taxon>Ditylenchus</taxon>
    </lineage>
</organism>
<evidence type="ECO:0000313" key="4">
    <source>
        <dbReference type="Proteomes" id="UP001201812"/>
    </source>
</evidence>
<evidence type="ECO:0000259" key="2">
    <source>
        <dbReference type="Pfam" id="PF23154"/>
    </source>
</evidence>
<feature type="compositionally biased region" description="Polar residues" evidence="1">
    <location>
        <begin position="598"/>
        <end position="611"/>
    </location>
</feature>
<feature type="region of interest" description="Disordered" evidence="1">
    <location>
        <begin position="879"/>
        <end position="966"/>
    </location>
</feature>
<feature type="compositionally biased region" description="Basic and acidic residues" evidence="1">
    <location>
        <begin position="335"/>
        <end position="377"/>
    </location>
</feature>
<feature type="region of interest" description="Disordered" evidence="1">
    <location>
        <begin position="1599"/>
        <end position="1623"/>
    </location>
</feature>
<dbReference type="GO" id="GO:0044545">
    <property type="term" value="C:NSL complex"/>
    <property type="evidence" value="ECO:0007669"/>
    <property type="project" value="TreeGrafter"/>
</dbReference>
<dbReference type="PANTHER" id="PTHR13136">
    <property type="entry name" value="TESTIS DEVELOPMENT PROTEIN PRTD"/>
    <property type="match status" value="1"/>
</dbReference>
<name>A0AAD4MUL6_9BILA</name>
<dbReference type="GO" id="GO:0045944">
    <property type="term" value="P:positive regulation of transcription by RNA polymerase II"/>
    <property type="evidence" value="ECO:0007669"/>
    <property type="project" value="TreeGrafter"/>
</dbReference>
<dbReference type="Pfam" id="PF23154">
    <property type="entry name" value="KANSL3_1st"/>
    <property type="match status" value="1"/>
</dbReference>
<feature type="compositionally biased region" description="Basic and acidic residues" evidence="1">
    <location>
        <begin position="723"/>
        <end position="733"/>
    </location>
</feature>
<feature type="region of interest" description="Disordered" evidence="1">
    <location>
        <begin position="1067"/>
        <end position="1087"/>
    </location>
</feature>
<feature type="compositionally biased region" description="Low complexity" evidence="1">
    <location>
        <begin position="1601"/>
        <end position="1620"/>
    </location>
</feature>
<dbReference type="InterPro" id="IPR026555">
    <property type="entry name" value="NSL3/Tex30"/>
</dbReference>
<feature type="region of interest" description="Disordered" evidence="1">
    <location>
        <begin position="324"/>
        <end position="382"/>
    </location>
</feature>
<feature type="region of interest" description="Disordered" evidence="1">
    <location>
        <begin position="451"/>
        <end position="480"/>
    </location>
</feature>
<dbReference type="Proteomes" id="UP001201812">
    <property type="component" value="Unassembled WGS sequence"/>
</dbReference>
<comment type="caution">
    <text evidence="3">The sequence shown here is derived from an EMBL/GenBank/DDBJ whole genome shotgun (WGS) entry which is preliminary data.</text>
</comment>